<dbReference type="PANTHER" id="PTHR14969">
    <property type="entry name" value="SPHINGOSINE-1-PHOSPHATE PHOSPHOHYDROLASE"/>
    <property type="match status" value="1"/>
</dbReference>
<feature type="domain" description="Phosphatidic acid phosphatase type 2/haloperoxidase" evidence="9">
    <location>
        <begin position="126"/>
        <end position="229"/>
    </location>
</feature>
<evidence type="ECO:0000256" key="2">
    <source>
        <dbReference type="ARBA" id="ARBA00022475"/>
    </source>
</evidence>
<dbReference type="RefSeq" id="WP_157427220.1">
    <property type="nucleotide sequence ID" value="NZ_BAAANK010000002.1"/>
</dbReference>
<feature type="region of interest" description="Disordered" evidence="7">
    <location>
        <begin position="1"/>
        <end position="31"/>
    </location>
</feature>
<proteinExistence type="predicted"/>
<evidence type="ECO:0000256" key="6">
    <source>
        <dbReference type="ARBA" id="ARBA00023136"/>
    </source>
</evidence>
<comment type="subcellular location">
    <subcellularLocation>
        <location evidence="1">Cell membrane</location>
        <topology evidence="1">Multi-pass membrane protein</topology>
    </subcellularLocation>
</comment>
<dbReference type="SMART" id="SM00014">
    <property type="entry name" value="acidPPc"/>
    <property type="match status" value="1"/>
</dbReference>
<dbReference type="InterPro" id="IPR036938">
    <property type="entry name" value="PAP2/HPO_sf"/>
</dbReference>
<gene>
    <name evidence="10" type="ORF">GCM10009750_08340</name>
</gene>
<dbReference type="SUPFAM" id="SSF48317">
    <property type="entry name" value="Acid phosphatase/Vanadium-dependent haloperoxidase"/>
    <property type="match status" value="1"/>
</dbReference>
<evidence type="ECO:0000256" key="3">
    <source>
        <dbReference type="ARBA" id="ARBA00022692"/>
    </source>
</evidence>
<reference evidence="11" key="1">
    <citation type="journal article" date="2019" name="Int. J. Syst. Evol. Microbiol.">
        <title>The Global Catalogue of Microorganisms (GCM) 10K type strain sequencing project: providing services to taxonomists for standard genome sequencing and annotation.</title>
        <authorList>
            <consortium name="The Broad Institute Genomics Platform"/>
            <consortium name="The Broad Institute Genome Sequencing Center for Infectious Disease"/>
            <person name="Wu L."/>
            <person name="Ma J."/>
        </authorList>
    </citation>
    <scope>NUCLEOTIDE SEQUENCE [LARGE SCALE GENOMIC DNA]</scope>
    <source>
        <strain evidence="11">JCM 14323</strain>
    </source>
</reference>
<evidence type="ECO:0000256" key="7">
    <source>
        <dbReference type="SAM" id="MobiDB-lite"/>
    </source>
</evidence>
<evidence type="ECO:0000256" key="4">
    <source>
        <dbReference type="ARBA" id="ARBA00022801"/>
    </source>
</evidence>
<keyword evidence="5 8" id="KW-1133">Transmembrane helix</keyword>
<evidence type="ECO:0000256" key="5">
    <source>
        <dbReference type="ARBA" id="ARBA00022989"/>
    </source>
</evidence>
<keyword evidence="4" id="KW-0378">Hydrolase</keyword>
<evidence type="ECO:0000313" key="11">
    <source>
        <dbReference type="Proteomes" id="UP001501746"/>
    </source>
</evidence>
<feature type="transmembrane region" description="Helical" evidence="8">
    <location>
        <begin position="42"/>
        <end position="64"/>
    </location>
</feature>
<sequence length="255" mass="27391">MDEQSPDDGTPRGDRQGPAHDSEPHAPSPASTAPAAVRVARFWPVVSGGAALALVTVLALVLVYRGQDKPFGFEVEFMAGLAANRADWLTTPALVFNAVGGGLLSTFAVPALVIGGLLLFRRPWAAGYYLLATIASATVTRVIKVIVARPRPEEILVQPDFGSFPSGHSANAAVTAAALGLIFLRTWVWVTGAVYTLLMMFSRTYLGAHWISDTLGGLLVGVGIAVIIWAPFANRLYREHRMPHPPVWVRVRHHA</sequence>
<keyword evidence="11" id="KW-1185">Reference proteome</keyword>
<dbReference type="Proteomes" id="UP001501746">
    <property type="component" value="Unassembled WGS sequence"/>
</dbReference>
<accession>A0ABP4YT60</accession>
<feature type="transmembrane region" description="Helical" evidence="8">
    <location>
        <begin position="210"/>
        <end position="232"/>
    </location>
</feature>
<dbReference type="PANTHER" id="PTHR14969:SF62">
    <property type="entry name" value="DECAPRENYLPHOSPHORYL-5-PHOSPHORIBOSE PHOSPHATASE RV3807C-RELATED"/>
    <property type="match status" value="1"/>
</dbReference>
<evidence type="ECO:0000259" key="9">
    <source>
        <dbReference type="SMART" id="SM00014"/>
    </source>
</evidence>
<feature type="compositionally biased region" description="Basic and acidic residues" evidence="7">
    <location>
        <begin position="9"/>
        <end position="24"/>
    </location>
</feature>
<protein>
    <recommendedName>
        <fullName evidence="9">Phosphatidic acid phosphatase type 2/haloperoxidase domain-containing protein</fullName>
    </recommendedName>
</protein>
<keyword evidence="3 8" id="KW-0812">Transmembrane</keyword>
<comment type="caution">
    <text evidence="10">The sequence shown here is derived from an EMBL/GenBank/DDBJ whole genome shotgun (WGS) entry which is preliminary data.</text>
</comment>
<organism evidence="10 11">
    <name type="scientific">Agromyces salentinus</name>
    <dbReference type="NCBI Taxonomy" id="269421"/>
    <lineage>
        <taxon>Bacteria</taxon>
        <taxon>Bacillati</taxon>
        <taxon>Actinomycetota</taxon>
        <taxon>Actinomycetes</taxon>
        <taxon>Micrococcales</taxon>
        <taxon>Microbacteriaceae</taxon>
        <taxon>Agromyces</taxon>
    </lineage>
</organism>
<evidence type="ECO:0000256" key="8">
    <source>
        <dbReference type="SAM" id="Phobius"/>
    </source>
</evidence>
<evidence type="ECO:0000313" key="10">
    <source>
        <dbReference type="EMBL" id="GAA1827200.1"/>
    </source>
</evidence>
<feature type="transmembrane region" description="Helical" evidence="8">
    <location>
        <begin position="94"/>
        <end position="120"/>
    </location>
</feature>
<dbReference type="InterPro" id="IPR000326">
    <property type="entry name" value="PAP2/HPO"/>
</dbReference>
<dbReference type="CDD" id="cd03392">
    <property type="entry name" value="PAP2_like_2"/>
    <property type="match status" value="1"/>
</dbReference>
<name>A0ABP4YT60_9MICO</name>
<keyword evidence="6 8" id="KW-0472">Membrane</keyword>
<evidence type="ECO:0000256" key="1">
    <source>
        <dbReference type="ARBA" id="ARBA00004651"/>
    </source>
</evidence>
<dbReference type="Pfam" id="PF01569">
    <property type="entry name" value="PAP2"/>
    <property type="match status" value="1"/>
</dbReference>
<dbReference type="EMBL" id="BAAANK010000002">
    <property type="protein sequence ID" value="GAA1827200.1"/>
    <property type="molecule type" value="Genomic_DNA"/>
</dbReference>
<dbReference type="Gene3D" id="1.20.144.10">
    <property type="entry name" value="Phosphatidic acid phosphatase type 2/haloperoxidase"/>
    <property type="match status" value="1"/>
</dbReference>
<feature type="transmembrane region" description="Helical" evidence="8">
    <location>
        <begin position="168"/>
        <end position="190"/>
    </location>
</feature>
<keyword evidence="2" id="KW-1003">Cell membrane</keyword>